<dbReference type="Pfam" id="PF13639">
    <property type="entry name" value="zf-RING_2"/>
    <property type="match status" value="1"/>
</dbReference>
<reference evidence="4" key="1">
    <citation type="submission" date="2021-01" db="EMBL/GenBank/DDBJ databases">
        <authorList>
            <person name="Corre E."/>
            <person name="Pelletier E."/>
            <person name="Niang G."/>
            <person name="Scheremetjew M."/>
            <person name="Finn R."/>
            <person name="Kale V."/>
            <person name="Holt S."/>
            <person name="Cochrane G."/>
            <person name="Meng A."/>
            <person name="Brown T."/>
            <person name="Cohen L."/>
        </authorList>
    </citation>
    <scope>NUCLEOTIDE SEQUENCE</scope>
    <source>
        <strain evidence="4">CCMP645</strain>
    </source>
</reference>
<feature type="domain" description="PDZ" evidence="3">
    <location>
        <begin position="136"/>
        <end position="219"/>
    </location>
</feature>
<dbReference type="InterPro" id="IPR041489">
    <property type="entry name" value="PDZ_6"/>
</dbReference>
<dbReference type="EMBL" id="HBIZ01056797">
    <property type="protein sequence ID" value="CAE0783295.1"/>
    <property type="molecule type" value="Transcribed_RNA"/>
</dbReference>
<feature type="domain" description="RING-type" evidence="2">
    <location>
        <begin position="346"/>
        <end position="386"/>
    </location>
</feature>
<evidence type="ECO:0000256" key="1">
    <source>
        <dbReference type="PROSITE-ProRule" id="PRU00175"/>
    </source>
</evidence>
<gene>
    <name evidence="4" type="ORF">PCAR00345_LOCUS35998</name>
</gene>
<dbReference type="InterPro" id="IPR013083">
    <property type="entry name" value="Znf_RING/FYVE/PHD"/>
</dbReference>
<dbReference type="GO" id="GO:0005739">
    <property type="term" value="C:mitochondrion"/>
    <property type="evidence" value="ECO:0007669"/>
    <property type="project" value="GOC"/>
</dbReference>
<dbReference type="SUPFAM" id="SSF50156">
    <property type="entry name" value="PDZ domain-like"/>
    <property type="match status" value="2"/>
</dbReference>
<evidence type="ECO:0000259" key="2">
    <source>
        <dbReference type="PROSITE" id="PS50089"/>
    </source>
</evidence>
<keyword evidence="1" id="KW-0479">Metal-binding</keyword>
<evidence type="ECO:0000259" key="3">
    <source>
        <dbReference type="PROSITE" id="PS50106"/>
    </source>
</evidence>
<sequence>MTIGLSLRNLIDPFRKGSACMDPHSYRADDLEFLLSDDNGDGLVGLRLVPHPVRKNGRKLKAAIVHSLINGSPAARAGIKPRDVITSINGKPVSDRDAAFRELTKASWPIILGVQARCSMRGTMRGSARANYEQLVFDLAEVQPETSIGISFGMHSDVNGASVPTVKAVLPGSVAAQAGVCPFDRFLTVNSSKVYSVKQALALLKETNGPHRIMVGRPSAYHASALTLQRAWRSATGVVRIVLSLTEGTSRGFAFDKDISVAAVLADVAESHMRAGQLRSGHAVLAVDGKLCYNRVHAEQLIQETTGETVILCKLRQYVDSEVLRVLTPSELASRYSAGSQYGNECAICMQTMEAPIAWLAGCGHSFCAGCSKECRSHSDACPLCRRSPRRTTITPALLRLSWRSL</sequence>
<evidence type="ECO:0000313" key="4">
    <source>
        <dbReference type="EMBL" id="CAE0783295.1"/>
    </source>
</evidence>
<dbReference type="GO" id="GO:1990456">
    <property type="term" value="P:mitochondrion-endoplasmic reticulum membrane tethering"/>
    <property type="evidence" value="ECO:0007669"/>
    <property type="project" value="InterPro"/>
</dbReference>
<dbReference type="InterPro" id="IPR001478">
    <property type="entry name" value="PDZ"/>
</dbReference>
<dbReference type="SUPFAM" id="SSF57850">
    <property type="entry name" value="RING/U-box"/>
    <property type="match status" value="1"/>
</dbReference>
<dbReference type="PANTHER" id="PTHR21519:SF1">
    <property type="entry name" value="PDZ DOMAIN-CONTAINING PROTEIN 8"/>
    <property type="match status" value="1"/>
</dbReference>
<dbReference type="Gene3D" id="2.30.42.10">
    <property type="match status" value="2"/>
</dbReference>
<keyword evidence="1" id="KW-0862">Zinc</keyword>
<dbReference type="PANTHER" id="PTHR21519">
    <property type="entry name" value="PDZ DOMAIN-CONTAINING PROTEIN 8"/>
    <property type="match status" value="1"/>
</dbReference>
<dbReference type="Pfam" id="PF17820">
    <property type="entry name" value="PDZ_6"/>
    <property type="match status" value="2"/>
</dbReference>
<dbReference type="InterPro" id="IPR001841">
    <property type="entry name" value="Znf_RING"/>
</dbReference>
<proteinExistence type="predicted"/>
<dbReference type="GO" id="GO:0044233">
    <property type="term" value="C:mitochondria-associated endoplasmic reticulum membrane contact site"/>
    <property type="evidence" value="ECO:0007669"/>
    <property type="project" value="InterPro"/>
</dbReference>
<name>A0A7S4C0M1_CHRCT</name>
<keyword evidence="1" id="KW-0863">Zinc-finger</keyword>
<dbReference type="Gene3D" id="3.30.40.10">
    <property type="entry name" value="Zinc/RING finger domain, C3HC4 (zinc finger)"/>
    <property type="match status" value="1"/>
</dbReference>
<feature type="domain" description="PDZ" evidence="3">
    <location>
        <begin position="32"/>
        <end position="95"/>
    </location>
</feature>
<dbReference type="InterPro" id="IPR036034">
    <property type="entry name" value="PDZ_sf"/>
</dbReference>
<dbReference type="PROSITE" id="PS50089">
    <property type="entry name" value="ZF_RING_2"/>
    <property type="match status" value="1"/>
</dbReference>
<accession>A0A7S4C0M1</accession>
<dbReference type="SMART" id="SM00228">
    <property type="entry name" value="PDZ"/>
    <property type="match status" value="3"/>
</dbReference>
<dbReference type="PROSITE" id="PS50106">
    <property type="entry name" value="PDZ"/>
    <property type="match status" value="2"/>
</dbReference>
<protein>
    <recommendedName>
        <fullName evidence="5">RING-type E3 ubiquitin transferase</fullName>
    </recommendedName>
</protein>
<dbReference type="AlphaFoldDB" id="A0A7S4C0M1"/>
<dbReference type="GO" id="GO:0051560">
    <property type="term" value="P:mitochondrial calcium ion homeostasis"/>
    <property type="evidence" value="ECO:0007669"/>
    <property type="project" value="InterPro"/>
</dbReference>
<dbReference type="InterPro" id="IPR039275">
    <property type="entry name" value="PDZD8"/>
</dbReference>
<dbReference type="SMART" id="SM00184">
    <property type="entry name" value="RING"/>
    <property type="match status" value="1"/>
</dbReference>
<dbReference type="GO" id="GO:0008270">
    <property type="term" value="F:zinc ion binding"/>
    <property type="evidence" value="ECO:0007669"/>
    <property type="project" value="UniProtKB-KW"/>
</dbReference>
<evidence type="ECO:0008006" key="5">
    <source>
        <dbReference type="Google" id="ProtNLM"/>
    </source>
</evidence>
<organism evidence="4">
    <name type="scientific">Chrysotila carterae</name>
    <name type="common">Marine alga</name>
    <name type="synonym">Syracosphaera carterae</name>
    <dbReference type="NCBI Taxonomy" id="13221"/>
    <lineage>
        <taxon>Eukaryota</taxon>
        <taxon>Haptista</taxon>
        <taxon>Haptophyta</taxon>
        <taxon>Prymnesiophyceae</taxon>
        <taxon>Isochrysidales</taxon>
        <taxon>Isochrysidaceae</taxon>
        <taxon>Chrysotila</taxon>
    </lineage>
</organism>